<dbReference type="PANTHER" id="PTHR35333:SF3">
    <property type="entry name" value="BETA-LACTAMASE-TYPE TRANSPEPTIDASE FOLD CONTAINING PROTEIN"/>
    <property type="match status" value="1"/>
</dbReference>
<dbReference type="SUPFAM" id="SSF56601">
    <property type="entry name" value="beta-lactamase/transpeptidase-like"/>
    <property type="match status" value="1"/>
</dbReference>
<protein>
    <submittedName>
        <fullName evidence="3">Beta-lactamase class A-like protein</fullName>
    </submittedName>
</protein>
<evidence type="ECO:0000313" key="4">
    <source>
        <dbReference type="Proteomes" id="UP000077701"/>
    </source>
</evidence>
<feature type="compositionally biased region" description="Basic and acidic residues" evidence="1">
    <location>
        <begin position="242"/>
        <end position="253"/>
    </location>
</feature>
<dbReference type="EMBL" id="BDCX01000007">
    <property type="protein sequence ID" value="GAT67745.1"/>
    <property type="molecule type" value="Genomic_DNA"/>
</dbReference>
<dbReference type="STRING" id="161355.PS9374_03403"/>
<reference evidence="3 4" key="1">
    <citation type="journal article" date="2016" name="Genome Announc.">
        <title>Draft Genome Sequence of Planomonospora sphaerica JCM9374, a Rare Actinomycete.</title>
        <authorList>
            <person name="Dohra H."/>
            <person name="Suzuki T."/>
            <person name="Inoue Y."/>
            <person name="Kodani S."/>
        </authorList>
    </citation>
    <scope>NUCLEOTIDE SEQUENCE [LARGE SCALE GENOMIC DNA]</scope>
    <source>
        <strain evidence="3 4">JCM 9374</strain>
    </source>
</reference>
<dbReference type="GO" id="GO:0046677">
    <property type="term" value="P:response to antibiotic"/>
    <property type="evidence" value="ECO:0007669"/>
    <property type="project" value="InterPro"/>
</dbReference>
<keyword evidence="4" id="KW-1185">Reference proteome</keyword>
<evidence type="ECO:0000256" key="1">
    <source>
        <dbReference type="SAM" id="MobiDB-lite"/>
    </source>
</evidence>
<dbReference type="Proteomes" id="UP000077701">
    <property type="component" value="Unassembled WGS sequence"/>
</dbReference>
<dbReference type="InterPro" id="IPR012338">
    <property type="entry name" value="Beta-lactam/transpept-like"/>
</dbReference>
<comment type="caution">
    <text evidence="3">The sequence shown here is derived from an EMBL/GenBank/DDBJ whole genome shotgun (WGS) entry which is preliminary data.</text>
</comment>
<dbReference type="PANTHER" id="PTHR35333">
    <property type="entry name" value="BETA-LACTAMASE"/>
    <property type="match status" value="1"/>
</dbReference>
<feature type="region of interest" description="Disordered" evidence="1">
    <location>
        <begin position="242"/>
        <end position="282"/>
    </location>
</feature>
<organism evidence="3 4">
    <name type="scientific">Planomonospora sphaerica</name>
    <dbReference type="NCBI Taxonomy" id="161355"/>
    <lineage>
        <taxon>Bacteria</taxon>
        <taxon>Bacillati</taxon>
        <taxon>Actinomycetota</taxon>
        <taxon>Actinomycetes</taxon>
        <taxon>Streptosporangiales</taxon>
        <taxon>Streptosporangiaceae</taxon>
        <taxon>Planomonospora</taxon>
    </lineage>
</organism>
<dbReference type="GO" id="GO:0030655">
    <property type="term" value="P:beta-lactam antibiotic catabolic process"/>
    <property type="evidence" value="ECO:0007669"/>
    <property type="project" value="InterPro"/>
</dbReference>
<sequence>MSGAELTRTLDRFLGAHGGDITAAVRDLSTGRAYHYHPDLQLPTASTSKVDILMALLLRTPWRELGTAARRDADRMIRLSDNDAADRLYERIGLETGLAEANRRFGLERTYAPPGRCVDLYCWGITRTTAEDQLRLLAALVAETSPLGAEDRGQVVRLMGEVIPEQRWGISAAACEGDRVALKNGWLRRVSNGRWVVVSAGLIRGRGHDYAVAVLTEDNGSMGAGVLRVEGTAERMLSAFRGEEECRGDDRRAGGGGENGRNREGLERGETRGKAPGTAKSP</sequence>
<proteinExistence type="predicted"/>
<dbReference type="Gene3D" id="3.40.710.10">
    <property type="entry name" value="DD-peptidase/beta-lactamase superfamily"/>
    <property type="match status" value="1"/>
</dbReference>
<dbReference type="GO" id="GO:0008800">
    <property type="term" value="F:beta-lactamase activity"/>
    <property type="evidence" value="ECO:0007669"/>
    <property type="project" value="InterPro"/>
</dbReference>
<reference evidence="4" key="2">
    <citation type="submission" date="2016-04" db="EMBL/GenBank/DDBJ databases">
        <title>Planomonospora sphaerica JCM9374 whole genome shotgun sequence.</title>
        <authorList>
            <person name="Suzuki T."/>
            <person name="Dohra H."/>
            <person name="Kodani S."/>
        </authorList>
    </citation>
    <scope>NUCLEOTIDE SEQUENCE [LARGE SCALE GENOMIC DNA]</scope>
    <source>
        <strain evidence="4">JCM 9374</strain>
    </source>
</reference>
<feature type="domain" description="Beta-lactamase class A catalytic" evidence="2">
    <location>
        <begin position="73"/>
        <end position="216"/>
    </location>
</feature>
<accession>A0A161LLA5</accession>
<gene>
    <name evidence="3" type="ORF">PS9374_03403</name>
</gene>
<evidence type="ECO:0000259" key="2">
    <source>
        <dbReference type="Pfam" id="PF13354"/>
    </source>
</evidence>
<feature type="compositionally biased region" description="Basic and acidic residues" evidence="1">
    <location>
        <begin position="260"/>
        <end position="273"/>
    </location>
</feature>
<dbReference type="Pfam" id="PF13354">
    <property type="entry name" value="Beta-lactamase2"/>
    <property type="match status" value="1"/>
</dbReference>
<evidence type="ECO:0000313" key="3">
    <source>
        <dbReference type="EMBL" id="GAT67745.1"/>
    </source>
</evidence>
<dbReference type="AlphaFoldDB" id="A0A161LLA5"/>
<name>A0A161LLA5_9ACTN</name>
<dbReference type="InterPro" id="IPR045155">
    <property type="entry name" value="Beta-lactam_cat"/>
</dbReference>
<dbReference type="InterPro" id="IPR000871">
    <property type="entry name" value="Beta-lactam_class-A"/>
</dbReference>